<dbReference type="GeneID" id="80396877"/>
<comment type="cofactor">
    <cofactor evidence="9">
        <name>Mg(2+)</name>
        <dbReference type="ChEBI" id="CHEBI:18420"/>
    </cofactor>
    <text evidence="9">Binds 2 Mg(2+) per subunit.</text>
</comment>
<keyword evidence="9" id="KW-0479">Metal-binding</keyword>
<dbReference type="PROSITE" id="PS50522">
    <property type="entry name" value="RDRP_PHAGE"/>
    <property type="match status" value="1"/>
</dbReference>
<evidence type="ECO:0000256" key="5">
    <source>
        <dbReference type="ARBA" id="ARBA00022741"/>
    </source>
</evidence>
<feature type="domain" description="RdRp catalytic" evidence="10">
    <location>
        <begin position="237"/>
        <end position="374"/>
    </location>
</feature>
<keyword evidence="6" id="KW-0693">Viral RNA replication</keyword>
<feature type="binding site" evidence="9">
    <location>
        <position position="342"/>
    </location>
    <ligand>
        <name>Mg(2+)</name>
        <dbReference type="ChEBI" id="CHEBI:18420"/>
        <label>2</label>
    </ligand>
</feature>
<evidence type="ECO:0000256" key="7">
    <source>
        <dbReference type="ARBA" id="ARBA00030248"/>
    </source>
</evidence>
<dbReference type="EC" id="2.7.7.48" evidence="1"/>
<keyword evidence="2 11" id="KW-0696">RNA-directed RNA polymerase</keyword>
<dbReference type="GO" id="GO:0046872">
    <property type="term" value="F:metal ion binding"/>
    <property type="evidence" value="ECO:0007669"/>
    <property type="project" value="UniProtKB-KW"/>
</dbReference>
<dbReference type="GO" id="GO:0003968">
    <property type="term" value="F:RNA-directed RNA polymerase activity"/>
    <property type="evidence" value="ECO:0007669"/>
    <property type="project" value="UniProtKB-KW"/>
</dbReference>
<gene>
    <name evidence="11" type="primary">SRR5466728_1_3</name>
</gene>
<feature type="binding site" evidence="9">
    <location>
        <position position="252"/>
    </location>
    <ligand>
        <name>Mg(2+)</name>
        <dbReference type="ChEBI" id="CHEBI:18420"/>
        <label>2</label>
    </ligand>
</feature>
<organism evidence="11 12">
    <name type="scientific">ssRNA phage SRR5466728_1</name>
    <dbReference type="NCBI Taxonomy" id="2786439"/>
    <lineage>
        <taxon>Viruses</taxon>
        <taxon>Riboviria</taxon>
        <taxon>Orthornavirae</taxon>
        <taxon>Lenarviricota</taxon>
        <taxon>Leviviricetes</taxon>
        <taxon>Norzivirales</taxon>
        <taxon>Atkinsviridae</taxon>
        <taxon>Blinduvirus</taxon>
        <taxon>Blinduvirus asiadaptatum</taxon>
    </lineage>
</organism>
<name>A0A8S5L3Z3_9VIRU</name>
<keyword evidence="9" id="KW-0460">Magnesium</keyword>
<dbReference type="EMBL" id="BK014110">
    <property type="protein sequence ID" value="DAD52462.1"/>
    <property type="molecule type" value="Genomic_RNA"/>
</dbReference>
<reference evidence="11" key="1">
    <citation type="submission" date="2020-09" db="EMBL/GenBank/DDBJ databases">
        <title>Leviviricetes taxonomy.</title>
        <authorList>
            <person name="Stockdale S.R."/>
            <person name="Callanan J."/>
            <person name="Adriaenssens E.M."/>
            <person name="Kuhn J.H."/>
            <person name="Rumnieks J."/>
            <person name="Shkoporov A."/>
            <person name="Draper L.A."/>
            <person name="Ross P."/>
            <person name="Hill C."/>
        </authorList>
    </citation>
    <scope>NUCLEOTIDE SEQUENCE</scope>
</reference>
<evidence type="ECO:0000259" key="10">
    <source>
        <dbReference type="PROSITE" id="PS50522"/>
    </source>
</evidence>
<dbReference type="Proteomes" id="UP000681861">
    <property type="component" value="Segment"/>
</dbReference>
<evidence type="ECO:0000256" key="3">
    <source>
        <dbReference type="ARBA" id="ARBA00022679"/>
    </source>
</evidence>
<protein>
    <recommendedName>
        <fullName evidence="1">RNA-directed RNA polymerase</fullName>
        <ecNumber evidence="1">2.7.7.48</ecNumber>
    </recommendedName>
    <alternativeName>
        <fullName evidence="7">RNA replicase beta chain</fullName>
    </alternativeName>
</protein>
<evidence type="ECO:0000313" key="12">
    <source>
        <dbReference type="Proteomes" id="UP000681861"/>
    </source>
</evidence>
<evidence type="ECO:0000256" key="6">
    <source>
        <dbReference type="ARBA" id="ARBA00022953"/>
    </source>
</evidence>
<dbReference type="InterPro" id="IPR005093">
    <property type="entry name" value="RNArep_beta"/>
</dbReference>
<evidence type="ECO:0000256" key="9">
    <source>
        <dbReference type="PIRSR" id="PIRSR605093-1"/>
    </source>
</evidence>
<keyword evidence="4" id="KW-0548">Nucleotidyltransferase</keyword>
<evidence type="ECO:0000256" key="2">
    <source>
        <dbReference type="ARBA" id="ARBA00022484"/>
    </source>
</evidence>
<keyword evidence="12" id="KW-1185">Reference proteome</keyword>
<keyword evidence="3" id="KW-0808">Transferase</keyword>
<proteinExistence type="predicted"/>
<sequence length="598" mass="67815">MRDYAGLEALLLDDLALTKDAAEDPHCCSDYSSDYVARVRLAASFYKKLCPRGNSRSADVAALKKFRAVNSSLPEGPWSFCRSNEAQSCFQDYFRDNLRRSLEPRDDFVFDIHFIREHMGVGPGAAQKADSRCLYTKLFESELTYTSDFLVRWYRSALAETGFWADAEMHRFEKYGLTKVPGGSIFFAPKNAEISRTCCTEPNLNMLVQKAVDAFICRALARDFGIHLDRQPDYNRELARRGSIDQSFGTIDLISASDCMGLHLLQRDLPSGAFKAALFESSCRSAVLPDGSEVELNMISTMGNGFTFSLQTLIFACAVRAAYSCMGFPCTDPSREYGVFGDDIVVRRETYDFVTECLSSLGFQVNMAKSFNAGPFRESCGYDYFAGVNVRGVYVRSLESPQQVYSLINRLNRWSAYHGIPLTKTVRHLMSWVRDIRVPSSESDDAGVHVPFKLTEPSVTNDYWFRYRCYRRKMQRQVLADVDEDAAGFPSMNSSGVAVAFLSGSIRRRDRSPDFNQDDSVYLDPIRYPIRDKPGARARYKVVTQDIPWWDYVPEPDPKTWFGGSLTNPMERHAGNGVRRDVWENVVLACYLFQIAER</sequence>
<feature type="binding site" evidence="9">
    <location>
        <position position="343"/>
    </location>
    <ligand>
        <name>Mg(2+)</name>
        <dbReference type="ChEBI" id="CHEBI:18420"/>
        <label>2</label>
    </ligand>
</feature>
<dbReference type="GO" id="GO:0039694">
    <property type="term" value="P:viral RNA genome replication"/>
    <property type="evidence" value="ECO:0007669"/>
    <property type="project" value="InterPro"/>
</dbReference>
<dbReference type="GO" id="GO:0000166">
    <property type="term" value="F:nucleotide binding"/>
    <property type="evidence" value="ECO:0007669"/>
    <property type="project" value="UniProtKB-KW"/>
</dbReference>
<evidence type="ECO:0000313" key="11">
    <source>
        <dbReference type="EMBL" id="DAD52462.1"/>
    </source>
</evidence>
<dbReference type="SUPFAM" id="SSF56672">
    <property type="entry name" value="DNA/RNA polymerases"/>
    <property type="match status" value="1"/>
</dbReference>
<accession>A0A8S5L3Z3</accession>
<keyword evidence="5" id="KW-0547">Nucleotide-binding</keyword>
<dbReference type="InterPro" id="IPR043502">
    <property type="entry name" value="DNA/RNA_pol_sf"/>
</dbReference>
<evidence type="ECO:0000256" key="8">
    <source>
        <dbReference type="ARBA" id="ARBA00048744"/>
    </source>
</evidence>
<dbReference type="RefSeq" id="YP_010768708.1">
    <property type="nucleotide sequence ID" value="NC_073769.1"/>
</dbReference>
<dbReference type="KEGG" id="vg:80396877"/>
<dbReference type="Pfam" id="PF03431">
    <property type="entry name" value="RNA_replicase_B"/>
    <property type="match status" value="1"/>
</dbReference>
<comment type="catalytic activity">
    <reaction evidence="8">
        <text>RNA(n) + a ribonucleoside 5'-triphosphate = RNA(n+1) + diphosphate</text>
        <dbReference type="Rhea" id="RHEA:21248"/>
        <dbReference type="Rhea" id="RHEA-COMP:14527"/>
        <dbReference type="Rhea" id="RHEA-COMP:17342"/>
        <dbReference type="ChEBI" id="CHEBI:33019"/>
        <dbReference type="ChEBI" id="CHEBI:61557"/>
        <dbReference type="ChEBI" id="CHEBI:140395"/>
        <dbReference type="EC" id="2.7.7.48"/>
    </reaction>
</comment>
<evidence type="ECO:0000256" key="1">
    <source>
        <dbReference type="ARBA" id="ARBA00012494"/>
    </source>
</evidence>
<evidence type="ECO:0000256" key="4">
    <source>
        <dbReference type="ARBA" id="ARBA00022695"/>
    </source>
</evidence>
<dbReference type="InterPro" id="IPR007096">
    <property type="entry name" value="RNA-dir_Rpol_cat_phage"/>
</dbReference>